<dbReference type="GO" id="GO:0019825">
    <property type="term" value="F:oxygen binding"/>
    <property type="evidence" value="ECO:0007669"/>
    <property type="project" value="InterPro"/>
</dbReference>
<keyword evidence="4" id="KW-0479">Metal-binding</keyword>
<dbReference type="PANTHER" id="PTHR22924:SF39">
    <property type="entry name" value="NON-SYMBIOTIC HEMOGLOBIN 1"/>
    <property type="match status" value="1"/>
</dbReference>
<dbReference type="GO" id="GO:0046872">
    <property type="term" value="F:metal ion binding"/>
    <property type="evidence" value="ECO:0007669"/>
    <property type="project" value="UniProtKB-KW"/>
</dbReference>
<organism evidence="9">
    <name type="scientific">Sesamum radiatum</name>
    <name type="common">Black benniseed</name>
    <dbReference type="NCBI Taxonomy" id="300843"/>
    <lineage>
        <taxon>Eukaryota</taxon>
        <taxon>Viridiplantae</taxon>
        <taxon>Streptophyta</taxon>
        <taxon>Embryophyta</taxon>
        <taxon>Tracheophyta</taxon>
        <taxon>Spermatophyta</taxon>
        <taxon>Magnoliopsida</taxon>
        <taxon>eudicotyledons</taxon>
        <taxon>Gunneridae</taxon>
        <taxon>Pentapetalae</taxon>
        <taxon>asterids</taxon>
        <taxon>lamiids</taxon>
        <taxon>Lamiales</taxon>
        <taxon>Pedaliaceae</taxon>
        <taxon>Sesamum</taxon>
    </lineage>
</organism>
<evidence type="ECO:0000256" key="1">
    <source>
        <dbReference type="ARBA" id="ARBA00001970"/>
    </source>
</evidence>
<keyword evidence="6" id="KW-0408">Iron</keyword>
<name>A0AAW2MVS2_SESRA</name>
<evidence type="ECO:0000259" key="8">
    <source>
        <dbReference type="PROSITE" id="PS01033"/>
    </source>
</evidence>
<reference evidence="9" key="2">
    <citation type="journal article" date="2024" name="Plant">
        <title>Genomic evolution and insights into agronomic trait innovations of Sesamum species.</title>
        <authorList>
            <person name="Miao H."/>
            <person name="Wang L."/>
            <person name="Qu L."/>
            <person name="Liu H."/>
            <person name="Sun Y."/>
            <person name="Le M."/>
            <person name="Wang Q."/>
            <person name="Wei S."/>
            <person name="Zheng Y."/>
            <person name="Lin W."/>
            <person name="Duan Y."/>
            <person name="Cao H."/>
            <person name="Xiong S."/>
            <person name="Wang X."/>
            <person name="Wei L."/>
            <person name="Li C."/>
            <person name="Ma Q."/>
            <person name="Ju M."/>
            <person name="Zhao R."/>
            <person name="Li G."/>
            <person name="Mu C."/>
            <person name="Tian Q."/>
            <person name="Mei H."/>
            <person name="Zhang T."/>
            <person name="Gao T."/>
            <person name="Zhang H."/>
        </authorList>
    </citation>
    <scope>NUCLEOTIDE SEQUENCE</scope>
    <source>
        <strain evidence="9">G02</strain>
    </source>
</reference>
<comment type="similarity">
    <text evidence="2">Belongs to the plant globin family.</text>
</comment>
<dbReference type="Gene3D" id="1.10.490.10">
    <property type="entry name" value="Globins"/>
    <property type="match status" value="1"/>
</dbReference>
<dbReference type="EMBL" id="JACGWJ010000021">
    <property type="protein sequence ID" value="KAL0334780.1"/>
    <property type="molecule type" value="Genomic_DNA"/>
</dbReference>
<keyword evidence="5" id="KW-0560">Oxidoreductase</keyword>
<evidence type="ECO:0000256" key="7">
    <source>
        <dbReference type="ARBA" id="ARBA00048118"/>
    </source>
</evidence>
<dbReference type="AlphaFoldDB" id="A0AAW2MVS2"/>
<dbReference type="GO" id="GO:0016491">
    <property type="term" value="F:oxidoreductase activity"/>
    <property type="evidence" value="ECO:0007669"/>
    <property type="project" value="UniProtKB-KW"/>
</dbReference>
<dbReference type="InterPro" id="IPR012292">
    <property type="entry name" value="Globin/Proto"/>
</dbReference>
<comment type="caution">
    <text evidence="9">The sequence shown here is derived from an EMBL/GenBank/DDBJ whole genome shotgun (WGS) entry which is preliminary data.</text>
</comment>
<comment type="catalytic activity">
    <reaction evidence="7">
        <text>Fe(III)-heme b-[protein] + nitric oxide + H2O = Fe(II)-heme b-[protein] + nitrite + 2 H(+)</text>
        <dbReference type="Rhea" id="RHEA:77711"/>
        <dbReference type="Rhea" id="RHEA-COMP:18975"/>
        <dbReference type="Rhea" id="RHEA-COMP:18976"/>
        <dbReference type="ChEBI" id="CHEBI:15377"/>
        <dbReference type="ChEBI" id="CHEBI:15378"/>
        <dbReference type="ChEBI" id="CHEBI:16301"/>
        <dbReference type="ChEBI" id="CHEBI:16480"/>
        <dbReference type="ChEBI" id="CHEBI:55376"/>
        <dbReference type="ChEBI" id="CHEBI:60344"/>
    </reaction>
    <physiologicalReaction direction="right-to-left" evidence="7">
        <dbReference type="Rhea" id="RHEA:77713"/>
    </physiologicalReaction>
</comment>
<dbReference type="InterPro" id="IPR009050">
    <property type="entry name" value="Globin-like_sf"/>
</dbReference>
<dbReference type="InterPro" id="IPR000971">
    <property type="entry name" value="Globin"/>
</dbReference>
<gene>
    <name evidence="9" type="ORF">Sradi_4689900</name>
</gene>
<dbReference type="SUPFAM" id="SSF46458">
    <property type="entry name" value="Globin-like"/>
    <property type="match status" value="1"/>
</dbReference>
<evidence type="ECO:0000256" key="6">
    <source>
        <dbReference type="ARBA" id="ARBA00023004"/>
    </source>
</evidence>
<evidence type="ECO:0000256" key="2">
    <source>
        <dbReference type="ARBA" id="ARBA00007609"/>
    </source>
</evidence>
<evidence type="ECO:0000256" key="3">
    <source>
        <dbReference type="ARBA" id="ARBA00022617"/>
    </source>
</evidence>
<dbReference type="PRINTS" id="PR00188">
    <property type="entry name" value="PLANTGLOBIN"/>
</dbReference>
<evidence type="ECO:0000256" key="5">
    <source>
        <dbReference type="ARBA" id="ARBA00023002"/>
    </source>
</evidence>
<feature type="domain" description="Globin" evidence="8">
    <location>
        <begin position="14"/>
        <end position="167"/>
    </location>
</feature>
<dbReference type="PANTHER" id="PTHR22924">
    <property type="entry name" value="LEGHEMOGLOBIN-RELATED"/>
    <property type="match status" value="1"/>
</dbReference>
<comment type="cofactor">
    <cofactor evidence="1">
        <name>heme b</name>
        <dbReference type="ChEBI" id="CHEBI:60344"/>
    </cofactor>
</comment>
<dbReference type="PROSITE" id="PS01033">
    <property type="entry name" value="GLOBIN"/>
    <property type="match status" value="1"/>
</dbReference>
<dbReference type="GO" id="GO:0020037">
    <property type="term" value="F:heme binding"/>
    <property type="evidence" value="ECO:0007669"/>
    <property type="project" value="InterPro"/>
</dbReference>
<protein>
    <submittedName>
        <fullName evidence="9">Non-symbiotic hemoglobin 1</fullName>
    </submittedName>
</protein>
<dbReference type="Pfam" id="PF00042">
    <property type="entry name" value="Globin"/>
    <property type="match status" value="1"/>
</dbReference>
<evidence type="ECO:0000313" key="9">
    <source>
        <dbReference type="EMBL" id="KAL0334780.1"/>
    </source>
</evidence>
<evidence type="ECO:0000256" key="4">
    <source>
        <dbReference type="ARBA" id="ARBA00022723"/>
    </source>
</evidence>
<reference evidence="9" key="1">
    <citation type="submission" date="2020-06" db="EMBL/GenBank/DDBJ databases">
        <authorList>
            <person name="Li T."/>
            <person name="Hu X."/>
            <person name="Zhang T."/>
            <person name="Song X."/>
            <person name="Zhang H."/>
            <person name="Dai N."/>
            <person name="Sheng W."/>
            <person name="Hou X."/>
            <person name="Wei L."/>
        </authorList>
    </citation>
    <scope>NUCLEOTIDE SEQUENCE</scope>
    <source>
        <strain evidence="9">G02</strain>
        <tissue evidence="9">Leaf</tissue>
    </source>
</reference>
<sequence>MSTTAQHQNLNVEMLTEEEEGEVSKSWNLMKKNAGEWGLKFFLKIFEIAPSAQKMFPFLRDTKVPLEQNAKLKAHAKSVFVMTCEAAVELRKSGEVVMRESSVKKLGAVHLKYGVVDEHFEVTKYALLETIKEAVGGGGESMWTPEMKKAWSVAYDHVVAAIKTHMK</sequence>
<dbReference type="InterPro" id="IPR001032">
    <property type="entry name" value="Leghaemoglobin-like"/>
</dbReference>
<keyword evidence="3" id="KW-0349">Heme</keyword>
<proteinExistence type="inferred from homology"/>
<accession>A0AAW2MVS2</accession>